<dbReference type="EMBL" id="SWDB01000004">
    <property type="protein sequence ID" value="TKB47141.1"/>
    <property type="molecule type" value="Genomic_DNA"/>
</dbReference>
<dbReference type="RefSeq" id="WP_136734491.1">
    <property type="nucleotide sequence ID" value="NZ_SWDB01000004.1"/>
</dbReference>
<evidence type="ECO:0000256" key="1">
    <source>
        <dbReference type="SAM" id="Phobius"/>
    </source>
</evidence>
<keyword evidence="1" id="KW-0472">Membrane</keyword>
<dbReference type="AlphaFoldDB" id="A0A4V5NX61"/>
<dbReference type="InterPro" id="IPR021306">
    <property type="entry name" value="DUF2878"/>
</dbReference>
<sequence length="173" mass="19665">MSTSQVNKANIEQTKPPSLLWHGLAFNLVWFLIVVMQWGAVAAMLTVIWFSVAPPRSTSLKLIVGFASIGIIADFAFINAGLLTFNDLTINPLWLSVLWIGFARFAFVFLQHWPLSYWQLALISAVSGPLSYYIGHLNQAVIFDWQLIPQILFFVLFWAGLMPMAQRSWRKFS</sequence>
<evidence type="ECO:0000313" key="2">
    <source>
        <dbReference type="EMBL" id="TKB47141.1"/>
    </source>
</evidence>
<feature type="transmembrane region" description="Helical" evidence="1">
    <location>
        <begin position="62"/>
        <end position="85"/>
    </location>
</feature>
<gene>
    <name evidence="2" type="ORF">E8M12_02455</name>
</gene>
<dbReference type="Proteomes" id="UP000307999">
    <property type="component" value="Unassembled WGS sequence"/>
</dbReference>
<dbReference type="Pfam" id="PF11086">
    <property type="entry name" value="DUF2878"/>
    <property type="match status" value="1"/>
</dbReference>
<organism evidence="2 3">
    <name type="scientific">Thalassotalea mangrovi</name>
    <dbReference type="NCBI Taxonomy" id="2572245"/>
    <lineage>
        <taxon>Bacteria</taxon>
        <taxon>Pseudomonadati</taxon>
        <taxon>Pseudomonadota</taxon>
        <taxon>Gammaproteobacteria</taxon>
        <taxon>Alteromonadales</taxon>
        <taxon>Colwelliaceae</taxon>
        <taxon>Thalassotalea</taxon>
    </lineage>
</organism>
<reference evidence="2 3" key="1">
    <citation type="submission" date="2019-04" db="EMBL/GenBank/DDBJ databases">
        <title>Thalassotalea guangxiensis sp. nov., isolated from sediment of the coastal wetland.</title>
        <authorList>
            <person name="Zheng S."/>
            <person name="Zhang D."/>
        </authorList>
    </citation>
    <scope>NUCLEOTIDE SEQUENCE [LARGE SCALE GENOMIC DNA]</scope>
    <source>
        <strain evidence="2 3">ZS-4</strain>
    </source>
</reference>
<feature type="transmembrane region" description="Helical" evidence="1">
    <location>
        <begin position="117"/>
        <end position="135"/>
    </location>
</feature>
<feature type="transmembrane region" description="Helical" evidence="1">
    <location>
        <begin position="147"/>
        <end position="165"/>
    </location>
</feature>
<accession>A0A4V5NX61</accession>
<comment type="caution">
    <text evidence="2">The sequence shown here is derived from an EMBL/GenBank/DDBJ whole genome shotgun (WGS) entry which is preliminary data.</text>
</comment>
<proteinExistence type="predicted"/>
<keyword evidence="1" id="KW-0812">Transmembrane</keyword>
<feature type="transmembrane region" description="Helical" evidence="1">
    <location>
        <begin position="91"/>
        <end position="110"/>
    </location>
</feature>
<evidence type="ECO:0000313" key="3">
    <source>
        <dbReference type="Proteomes" id="UP000307999"/>
    </source>
</evidence>
<keyword evidence="3" id="KW-1185">Reference proteome</keyword>
<dbReference type="OrthoDB" id="6522758at2"/>
<keyword evidence="1" id="KW-1133">Transmembrane helix</keyword>
<name>A0A4V5NX61_9GAMM</name>
<feature type="transmembrane region" description="Helical" evidence="1">
    <location>
        <begin position="28"/>
        <end position="50"/>
    </location>
</feature>
<protein>
    <submittedName>
        <fullName evidence="2">DUF2878 domain-containing protein</fullName>
    </submittedName>
</protein>